<protein>
    <submittedName>
        <fullName evidence="1">(3S,6E)-nerolidol synthase</fullName>
    </submittedName>
</protein>
<accession>A0A226D932</accession>
<organism evidence="1 2">
    <name type="scientific">Folsomia candida</name>
    <name type="common">Springtail</name>
    <dbReference type="NCBI Taxonomy" id="158441"/>
    <lineage>
        <taxon>Eukaryota</taxon>
        <taxon>Metazoa</taxon>
        <taxon>Ecdysozoa</taxon>
        <taxon>Arthropoda</taxon>
        <taxon>Hexapoda</taxon>
        <taxon>Collembola</taxon>
        <taxon>Entomobryomorpha</taxon>
        <taxon>Isotomoidea</taxon>
        <taxon>Isotomidae</taxon>
        <taxon>Proisotominae</taxon>
        <taxon>Folsomia</taxon>
    </lineage>
</organism>
<dbReference type="OrthoDB" id="6486656at2759"/>
<comment type="caution">
    <text evidence="1">The sequence shown here is derived from an EMBL/GenBank/DDBJ whole genome shotgun (WGS) entry which is preliminary data.</text>
</comment>
<evidence type="ECO:0000313" key="1">
    <source>
        <dbReference type="EMBL" id="OXA40756.1"/>
    </source>
</evidence>
<evidence type="ECO:0000313" key="2">
    <source>
        <dbReference type="Proteomes" id="UP000198287"/>
    </source>
</evidence>
<dbReference type="AlphaFoldDB" id="A0A226D932"/>
<proteinExistence type="predicted"/>
<reference evidence="1 2" key="1">
    <citation type="submission" date="2015-12" db="EMBL/GenBank/DDBJ databases">
        <title>The genome of Folsomia candida.</title>
        <authorList>
            <person name="Faddeeva A."/>
            <person name="Derks M.F."/>
            <person name="Anvar Y."/>
            <person name="Smit S."/>
            <person name="Van Straalen N."/>
            <person name="Roelofs D."/>
        </authorList>
    </citation>
    <scope>NUCLEOTIDE SEQUENCE [LARGE SCALE GENOMIC DNA]</scope>
    <source>
        <strain evidence="1 2">VU population</strain>
        <tissue evidence="1">Whole body</tissue>
    </source>
</reference>
<dbReference type="Pfam" id="PF19086">
    <property type="entry name" value="Terpene_syn_C_2"/>
    <property type="match status" value="1"/>
</dbReference>
<name>A0A226D932_FOLCA</name>
<keyword evidence="2" id="KW-1185">Reference proteome</keyword>
<dbReference type="Gene3D" id="1.10.600.10">
    <property type="entry name" value="Farnesyl Diphosphate Synthase"/>
    <property type="match status" value="1"/>
</dbReference>
<dbReference type="Proteomes" id="UP000198287">
    <property type="component" value="Unassembled WGS sequence"/>
</dbReference>
<gene>
    <name evidence="1" type="ORF">Fcan01_24540</name>
</gene>
<dbReference type="SUPFAM" id="SSF48576">
    <property type="entry name" value="Terpenoid synthases"/>
    <property type="match status" value="1"/>
</dbReference>
<dbReference type="EMBL" id="LNIX01000032">
    <property type="protein sequence ID" value="OXA40756.1"/>
    <property type="molecule type" value="Genomic_DNA"/>
</dbReference>
<dbReference type="InterPro" id="IPR008949">
    <property type="entry name" value="Isoprenoid_synthase_dom_sf"/>
</dbReference>
<sequence>MTAKYQPSALNGHVEFKLPDISHPSFGKVTISGRFPRIQPRFSRSEVDPKIFSGLVSKYTKLVEECGLGTGSFEWAGAITTTVAAALQFSLYWNPTLALDSTEFTFYVWFILFAYFYDDGLEDGWFEGKLTVEGWQYASETYIKIMRMHVVEDPLPEIEGLPSFHGTCKALVRMVAAGVECVGEKYVEYIEPMAHTFQTTFLSNDWFTSCRLDKRFSLRTYNAWRGWNVAGDGCLEGQLFVRGIPISQNVRRHPLFKRIMNIVRGNIAWVNDIFSTGKDLTTENYPDNEILFRVLEKGENIHHVVADTCVSNGEELQDLIYLKQTLVDIFGEDDNICGFLEMVDVVIDGQLMVYVKTTRYQCDRVYVRVFMDGDEKGQLKLSRQPRN</sequence>